<evidence type="ECO:0000256" key="6">
    <source>
        <dbReference type="ARBA" id="ARBA00023136"/>
    </source>
</evidence>
<dbReference type="GO" id="GO:0022857">
    <property type="term" value="F:transmembrane transporter activity"/>
    <property type="evidence" value="ECO:0007669"/>
    <property type="project" value="UniProtKB-UniRule"/>
</dbReference>
<dbReference type="PIRSF" id="PIRSF006066">
    <property type="entry name" value="HI0050"/>
    <property type="match status" value="1"/>
</dbReference>
<reference evidence="9 10" key="1">
    <citation type="submission" date="2016-10" db="EMBL/GenBank/DDBJ databases">
        <authorList>
            <person name="de Groot N.N."/>
        </authorList>
    </citation>
    <scope>NUCLEOTIDE SEQUENCE [LARGE SCALE GENOMIC DNA]</scope>
    <source>
        <strain evidence="9 10">DSM 17890</strain>
    </source>
</reference>
<feature type="transmembrane region" description="Helical" evidence="7">
    <location>
        <begin position="175"/>
        <end position="198"/>
    </location>
</feature>
<organism evidence="9 10">
    <name type="scientific">Albimonas donghaensis</name>
    <dbReference type="NCBI Taxonomy" id="356660"/>
    <lineage>
        <taxon>Bacteria</taxon>
        <taxon>Pseudomonadati</taxon>
        <taxon>Pseudomonadota</taxon>
        <taxon>Alphaproteobacteria</taxon>
        <taxon>Rhodobacterales</taxon>
        <taxon>Paracoccaceae</taxon>
        <taxon>Albimonas</taxon>
    </lineage>
</organism>
<keyword evidence="4 7" id="KW-0812">Transmembrane</keyword>
<feature type="transmembrane region" description="Helical" evidence="7">
    <location>
        <begin position="7"/>
        <end position="38"/>
    </location>
</feature>
<comment type="subcellular location">
    <subcellularLocation>
        <location evidence="1 7">Cell inner membrane</location>
        <topology evidence="1 7">Multi-pass membrane protein</topology>
    </subcellularLocation>
</comment>
<dbReference type="AlphaFoldDB" id="A0A1H3AI04"/>
<evidence type="ECO:0000259" key="8">
    <source>
        <dbReference type="Pfam" id="PF06808"/>
    </source>
</evidence>
<sequence length="435" mass="46030">MSVDPGMIALILFGVMGLLLASGIWVAVSLTAVGFVAMSLFSKAPAGSLMAATVWDASWNWALTALPLFIWMGEILFRTRLSEDMFRGLSPLVGRLPGGLLHVNVIGCGVMAAVAGSSAVTCATVGRMSVPELKARGYDERLIIGTLAGSGTLGLLIPPSIMLIVYGVIAQQSISRLFIAGVVPGVMIIGLFMGYVAIRARLNPSLAPPFTERLTWREKLSRAKLLIPVALLIALVIGSIYGGVATPTEAATMGVFGALGLAAWSRSLTRASFFEALMGAVRTSTMIAFILAGAAFLSIAMGFTGVPRAIAKSVEAWELSPYALLAVLTVLYIVLGCFLDGVSMMVVTASVVLPMVSDAGIDLLWFGIFTVIVVEMAQITPPVGFNLFVLQGMTGRDILQVTRAAMPFFFLMLLGILLIVIFPGIVTWPVSYMVN</sequence>
<feature type="transmembrane region" description="Helical" evidence="7">
    <location>
        <begin position="323"/>
        <end position="356"/>
    </location>
</feature>
<keyword evidence="3 7" id="KW-0997">Cell inner membrane</keyword>
<dbReference type="PANTHER" id="PTHR33362">
    <property type="entry name" value="SIALIC ACID TRAP TRANSPORTER PERMEASE PROTEIN SIAT-RELATED"/>
    <property type="match status" value="1"/>
</dbReference>
<evidence type="ECO:0000256" key="4">
    <source>
        <dbReference type="ARBA" id="ARBA00022692"/>
    </source>
</evidence>
<dbReference type="InterPro" id="IPR004681">
    <property type="entry name" value="TRAP_DctM"/>
</dbReference>
<dbReference type="PANTHER" id="PTHR33362:SF5">
    <property type="entry name" value="C4-DICARBOXYLATE TRAP TRANSPORTER LARGE PERMEASE PROTEIN DCTM"/>
    <property type="match status" value="1"/>
</dbReference>
<evidence type="ECO:0000313" key="9">
    <source>
        <dbReference type="EMBL" id="SDX29225.1"/>
    </source>
</evidence>
<comment type="function">
    <text evidence="7">Part of the tripartite ATP-independent periplasmic (TRAP) transport system.</text>
</comment>
<feature type="transmembrane region" description="Helical" evidence="7">
    <location>
        <begin position="408"/>
        <end position="430"/>
    </location>
</feature>
<keyword evidence="2" id="KW-1003">Cell membrane</keyword>
<gene>
    <name evidence="9" type="ORF">SAMN05444336_104195</name>
</gene>
<dbReference type="OrthoDB" id="9790209at2"/>
<keyword evidence="6 7" id="KW-0472">Membrane</keyword>
<name>A0A1H3AI04_9RHOB</name>
<feature type="transmembrane region" description="Helical" evidence="7">
    <location>
        <begin position="142"/>
        <end position="169"/>
    </location>
</feature>
<evidence type="ECO:0000256" key="3">
    <source>
        <dbReference type="ARBA" id="ARBA00022519"/>
    </source>
</evidence>
<protein>
    <recommendedName>
        <fullName evidence="7">TRAP transporter large permease protein</fullName>
    </recommendedName>
</protein>
<comment type="caution">
    <text evidence="7">Lacks conserved residue(s) required for the propagation of feature annotation.</text>
</comment>
<dbReference type="NCBIfam" id="TIGR00786">
    <property type="entry name" value="dctM"/>
    <property type="match status" value="1"/>
</dbReference>
<keyword evidence="5 7" id="KW-1133">Transmembrane helix</keyword>
<evidence type="ECO:0000256" key="1">
    <source>
        <dbReference type="ARBA" id="ARBA00004429"/>
    </source>
</evidence>
<evidence type="ECO:0000256" key="5">
    <source>
        <dbReference type="ARBA" id="ARBA00022989"/>
    </source>
</evidence>
<dbReference type="EMBL" id="FNMZ01000004">
    <property type="protein sequence ID" value="SDX29225.1"/>
    <property type="molecule type" value="Genomic_DNA"/>
</dbReference>
<feature type="transmembrane region" description="Helical" evidence="7">
    <location>
        <begin position="225"/>
        <end position="244"/>
    </location>
</feature>
<comment type="subunit">
    <text evidence="7">The complex comprises the extracytoplasmic solute receptor protein and the two transmembrane proteins.</text>
</comment>
<feature type="transmembrane region" description="Helical" evidence="7">
    <location>
        <begin position="280"/>
        <end position="303"/>
    </location>
</feature>
<keyword evidence="10" id="KW-1185">Reference proteome</keyword>
<dbReference type="GO" id="GO:0005886">
    <property type="term" value="C:plasma membrane"/>
    <property type="evidence" value="ECO:0007669"/>
    <property type="project" value="UniProtKB-SubCell"/>
</dbReference>
<proteinExistence type="inferred from homology"/>
<accession>A0A1H3AI04</accession>
<dbReference type="InterPro" id="IPR010656">
    <property type="entry name" value="DctM"/>
</dbReference>
<feature type="domain" description="TRAP C4-dicarboxylate transport system permease DctM subunit" evidence="8">
    <location>
        <begin position="13"/>
        <end position="425"/>
    </location>
</feature>
<comment type="similarity">
    <text evidence="7">Belongs to the TRAP transporter large permease family.</text>
</comment>
<feature type="transmembrane region" description="Helical" evidence="7">
    <location>
        <begin position="363"/>
        <end position="388"/>
    </location>
</feature>
<dbReference type="Pfam" id="PF06808">
    <property type="entry name" value="DctM"/>
    <property type="match status" value="1"/>
</dbReference>
<dbReference type="STRING" id="356660.SAMN05444336_104195"/>
<evidence type="ECO:0000313" key="10">
    <source>
        <dbReference type="Proteomes" id="UP000199118"/>
    </source>
</evidence>
<dbReference type="RefSeq" id="WP_092682462.1">
    <property type="nucleotide sequence ID" value="NZ_FNMZ01000004.1"/>
</dbReference>
<feature type="transmembrane region" description="Helical" evidence="7">
    <location>
        <begin position="58"/>
        <end position="77"/>
    </location>
</feature>
<keyword evidence="7" id="KW-0813">Transport</keyword>
<evidence type="ECO:0000256" key="7">
    <source>
        <dbReference type="RuleBase" id="RU369079"/>
    </source>
</evidence>
<dbReference type="Proteomes" id="UP000199118">
    <property type="component" value="Unassembled WGS sequence"/>
</dbReference>
<evidence type="ECO:0000256" key="2">
    <source>
        <dbReference type="ARBA" id="ARBA00022475"/>
    </source>
</evidence>